<keyword evidence="2" id="KW-1185">Reference proteome</keyword>
<accession>A0A3P7IWX8</accession>
<evidence type="ECO:0000313" key="2">
    <source>
        <dbReference type="Proteomes" id="UP000270094"/>
    </source>
</evidence>
<organism evidence="1 2">
    <name type="scientific">Strongylus vulgaris</name>
    <name type="common">Blood worm</name>
    <dbReference type="NCBI Taxonomy" id="40348"/>
    <lineage>
        <taxon>Eukaryota</taxon>
        <taxon>Metazoa</taxon>
        <taxon>Ecdysozoa</taxon>
        <taxon>Nematoda</taxon>
        <taxon>Chromadorea</taxon>
        <taxon>Rhabditida</taxon>
        <taxon>Rhabditina</taxon>
        <taxon>Rhabditomorpha</taxon>
        <taxon>Strongyloidea</taxon>
        <taxon>Strongylidae</taxon>
        <taxon>Strongylus</taxon>
    </lineage>
</organism>
<sequence>MFVGSPHVWREWKNVMRSFEELVEQYDAEALQLDESSLASLEANITRSLCIVIACKPLLARSLMSPWLRVVGLSQPNIQYLESTGVIDLNVLFTKVEKDRTEGKLIVDRHPND</sequence>
<dbReference type="AlphaFoldDB" id="A0A3P7IWX8"/>
<reference evidence="1 2" key="1">
    <citation type="submission" date="2018-11" db="EMBL/GenBank/DDBJ databases">
        <authorList>
            <consortium name="Pathogen Informatics"/>
        </authorList>
    </citation>
    <scope>NUCLEOTIDE SEQUENCE [LARGE SCALE GENOMIC DNA]</scope>
</reference>
<proteinExistence type="predicted"/>
<gene>
    <name evidence="1" type="ORF">SVUK_LOCUS12588</name>
</gene>
<dbReference type="OrthoDB" id="5793586at2759"/>
<dbReference type="EMBL" id="UYYB01099604">
    <property type="protein sequence ID" value="VDM77590.1"/>
    <property type="molecule type" value="Genomic_DNA"/>
</dbReference>
<dbReference type="Proteomes" id="UP000270094">
    <property type="component" value="Unassembled WGS sequence"/>
</dbReference>
<protein>
    <submittedName>
        <fullName evidence="1">Uncharacterized protein</fullName>
    </submittedName>
</protein>
<name>A0A3P7IWX8_STRVU</name>
<evidence type="ECO:0000313" key="1">
    <source>
        <dbReference type="EMBL" id="VDM77590.1"/>
    </source>
</evidence>